<dbReference type="PANTHER" id="PTHR48102">
    <property type="entry name" value="ATP-DEPENDENT CLP PROTEASE ATP-BINDING SUBUNIT CLPX-LIKE, MITOCHONDRIAL-RELATED"/>
    <property type="match status" value="1"/>
</dbReference>
<name>A0ABS2P9L6_9BACL</name>
<dbReference type="GO" id="GO:0008233">
    <property type="term" value="F:peptidase activity"/>
    <property type="evidence" value="ECO:0007669"/>
    <property type="project" value="UniProtKB-KW"/>
</dbReference>
<comment type="similarity">
    <text evidence="6 7">Belongs to the ClpX chaperone family.</text>
</comment>
<dbReference type="SMART" id="SM01086">
    <property type="entry name" value="ClpB_D2-small"/>
    <property type="match status" value="1"/>
</dbReference>
<dbReference type="InterPro" id="IPR038366">
    <property type="entry name" value="Znf_CppX_C4_sf"/>
</dbReference>
<dbReference type="InterPro" id="IPR019489">
    <property type="entry name" value="Clp_ATPase_C"/>
</dbReference>
<keyword evidence="9" id="KW-0645">Protease</keyword>
<feature type="binding site" evidence="6 7">
    <location>
        <position position="38"/>
    </location>
    <ligand>
        <name>Zn(2+)</name>
        <dbReference type="ChEBI" id="CHEBI:29105"/>
    </ligand>
</feature>
<keyword evidence="5 6" id="KW-0143">Chaperone</keyword>
<keyword evidence="4 6" id="KW-0067">ATP-binding</keyword>
<feature type="binding site" evidence="6 7">
    <location>
        <position position="13"/>
    </location>
    <ligand>
        <name>Zn(2+)</name>
        <dbReference type="ChEBI" id="CHEBI:29105"/>
    </ligand>
</feature>
<dbReference type="Gene3D" id="3.40.50.300">
    <property type="entry name" value="P-loop containing nucleotide triphosphate hydrolases"/>
    <property type="match status" value="1"/>
</dbReference>
<dbReference type="Pfam" id="PF06689">
    <property type="entry name" value="zf-C4_ClpX"/>
    <property type="match status" value="1"/>
</dbReference>
<keyword evidence="1 6" id="KW-0479">Metal-binding</keyword>
<comment type="function">
    <text evidence="6">ATP-dependent specificity component of the Clp protease. It directs the protease to specific substrates. Can perform chaperone functions in the absence of ClpP.</text>
</comment>
<protein>
    <recommendedName>
        <fullName evidence="6">ATP-dependent Clp protease ATP-binding subunit ClpX</fullName>
    </recommendedName>
</protein>
<dbReference type="CDD" id="cd19497">
    <property type="entry name" value="RecA-like_ClpX"/>
    <property type="match status" value="1"/>
</dbReference>
<dbReference type="PANTHER" id="PTHR48102:SF7">
    <property type="entry name" value="ATP-DEPENDENT CLP PROTEASE ATP-BINDING SUBUNIT CLPX-LIKE, MITOCHONDRIAL"/>
    <property type="match status" value="1"/>
</dbReference>
<dbReference type="HAMAP" id="MF_00175">
    <property type="entry name" value="ClpX"/>
    <property type="match status" value="1"/>
</dbReference>
<evidence type="ECO:0000256" key="5">
    <source>
        <dbReference type="ARBA" id="ARBA00023186"/>
    </source>
</evidence>
<feature type="binding site" evidence="6">
    <location>
        <begin position="119"/>
        <end position="126"/>
    </location>
    <ligand>
        <name>ATP</name>
        <dbReference type="ChEBI" id="CHEBI:30616"/>
    </ligand>
</feature>
<dbReference type="Proteomes" id="UP000741863">
    <property type="component" value="Unassembled WGS sequence"/>
</dbReference>
<dbReference type="PROSITE" id="PS51902">
    <property type="entry name" value="CLPX_ZB"/>
    <property type="match status" value="1"/>
</dbReference>
<evidence type="ECO:0000259" key="8">
    <source>
        <dbReference type="PROSITE" id="PS51902"/>
    </source>
</evidence>
<dbReference type="RefSeq" id="WP_042419345.1">
    <property type="nucleotide sequence ID" value="NZ_JAFBEC010000002.1"/>
</dbReference>
<evidence type="ECO:0000313" key="10">
    <source>
        <dbReference type="Proteomes" id="UP000741863"/>
    </source>
</evidence>
<dbReference type="InterPro" id="IPR050052">
    <property type="entry name" value="ATP-dep_Clp_protease_ClpX"/>
</dbReference>
<evidence type="ECO:0000256" key="4">
    <source>
        <dbReference type="ARBA" id="ARBA00022840"/>
    </source>
</evidence>
<dbReference type="InterPro" id="IPR010603">
    <property type="entry name" value="Znf_CppX_C4"/>
</dbReference>
<evidence type="ECO:0000313" key="9">
    <source>
        <dbReference type="EMBL" id="MBM7631686.1"/>
    </source>
</evidence>
<dbReference type="Pfam" id="PF07724">
    <property type="entry name" value="AAA_2"/>
    <property type="match status" value="1"/>
</dbReference>
<dbReference type="SUPFAM" id="SSF57716">
    <property type="entry name" value="Glucocorticoid receptor-like (DNA-binding domain)"/>
    <property type="match status" value="1"/>
</dbReference>
<evidence type="ECO:0000256" key="1">
    <source>
        <dbReference type="ARBA" id="ARBA00022723"/>
    </source>
</evidence>
<sequence>MIKFNDEKGQLKCSFCGKTQDQVRKLVAGPGVYICDECIELCSEIVEEELGTDEEVEFETVPKPQEIDAILDDYVIGQEGAKKALSVAVYNHYKRVNSTVSTSGDDVEISKSNICLIGPTGSGKTLMAQTLARILNVPFAIADATSLTEAGYVGEDVENILLKLIQAADYDVEKAEKGIIYIDEIDKVARKSENPSITRDVSGEGVQQALLKILEGTTASVPPQGGRKHPHQEFIQIDTSNVLFIVGGAFDGIDQVVKRRLGKKVIGFGSEGDSGEMTADDYLGKLLPEDLLRYGLIPEFIGRLPVISSLRMLDENALVEILTKPKNALVKQFQRLLEIDNVELEFTEEALREIAKKAIERKTGARGLRSIIEAIMQDVMYDLPSQDNISHCQITADCVLHDASPILTTKDGESITLDQVQPKESA</sequence>
<dbReference type="NCBIfam" id="TIGR00382">
    <property type="entry name" value="clpX"/>
    <property type="match status" value="1"/>
</dbReference>
<proteinExistence type="inferred from homology"/>
<feature type="binding site" evidence="6 7">
    <location>
        <position position="16"/>
    </location>
    <ligand>
        <name>Zn(2+)</name>
        <dbReference type="ChEBI" id="CHEBI:29105"/>
    </ligand>
</feature>
<dbReference type="InterPro" id="IPR027417">
    <property type="entry name" value="P-loop_NTPase"/>
</dbReference>
<comment type="caution">
    <text evidence="9">The sequence shown here is derived from an EMBL/GenBank/DDBJ whole genome shotgun (WGS) entry which is preliminary data.</text>
</comment>
<dbReference type="SUPFAM" id="SSF52540">
    <property type="entry name" value="P-loop containing nucleoside triphosphate hydrolases"/>
    <property type="match status" value="1"/>
</dbReference>
<dbReference type="Gene3D" id="6.20.220.10">
    <property type="entry name" value="ClpX chaperone, C4-type zinc finger domain"/>
    <property type="match status" value="1"/>
</dbReference>
<evidence type="ECO:0000256" key="2">
    <source>
        <dbReference type="ARBA" id="ARBA00022741"/>
    </source>
</evidence>
<dbReference type="Gene3D" id="1.10.8.60">
    <property type="match status" value="1"/>
</dbReference>
<keyword evidence="3 6" id="KW-0862">Zinc</keyword>
<keyword evidence="2 6" id="KW-0547">Nucleotide-binding</keyword>
<evidence type="ECO:0000256" key="6">
    <source>
        <dbReference type="HAMAP-Rule" id="MF_00175"/>
    </source>
</evidence>
<dbReference type="GO" id="GO:0006508">
    <property type="term" value="P:proteolysis"/>
    <property type="evidence" value="ECO:0007669"/>
    <property type="project" value="UniProtKB-KW"/>
</dbReference>
<dbReference type="InterPro" id="IPR059188">
    <property type="entry name" value="Znf_CLPX-like"/>
</dbReference>
<dbReference type="EMBL" id="JAFBEC010000002">
    <property type="protein sequence ID" value="MBM7631686.1"/>
    <property type="molecule type" value="Genomic_DNA"/>
</dbReference>
<dbReference type="InterPro" id="IPR004487">
    <property type="entry name" value="Clp_protease_ATP-bd_su_ClpX"/>
</dbReference>
<keyword evidence="9" id="KW-0378">Hydrolase</keyword>
<evidence type="ECO:0000256" key="7">
    <source>
        <dbReference type="PROSITE-ProRule" id="PRU01250"/>
    </source>
</evidence>
<feature type="binding site" evidence="6 7">
    <location>
        <position position="35"/>
    </location>
    <ligand>
        <name>Zn(2+)</name>
        <dbReference type="ChEBI" id="CHEBI:29105"/>
    </ligand>
</feature>
<reference evidence="9 10" key="1">
    <citation type="submission" date="2021-01" db="EMBL/GenBank/DDBJ databases">
        <title>Genomic Encyclopedia of Type Strains, Phase IV (KMG-IV): sequencing the most valuable type-strain genomes for metagenomic binning, comparative biology and taxonomic classification.</title>
        <authorList>
            <person name="Goeker M."/>
        </authorList>
    </citation>
    <scope>NUCLEOTIDE SEQUENCE [LARGE SCALE GENOMIC DNA]</scope>
    <source>
        <strain evidence="9 10">DSM 25540</strain>
    </source>
</reference>
<dbReference type="NCBIfam" id="NF003745">
    <property type="entry name" value="PRK05342.1"/>
    <property type="match status" value="1"/>
</dbReference>
<dbReference type="GO" id="GO:0005524">
    <property type="term" value="F:ATP binding"/>
    <property type="evidence" value="ECO:0007669"/>
    <property type="project" value="UniProtKB-KW"/>
</dbReference>
<accession>A0ABS2P9L6</accession>
<keyword evidence="10" id="KW-1185">Reference proteome</keyword>
<dbReference type="SMART" id="SM00994">
    <property type="entry name" value="zf-C4_ClpX"/>
    <property type="match status" value="1"/>
</dbReference>
<organism evidence="9 10">
    <name type="scientific">Geomicrobium sediminis</name>
    <dbReference type="NCBI Taxonomy" id="1347788"/>
    <lineage>
        <taxon>Bacteria</taxon>
        <taxon>Bacillati</taxon>
        <taxon>Bacillota</taxon>
        <taxon>Bacilli</taxon>
        <taxon>Bacillales</taxon>
        <taxon>Geomicrobium</taxon>
    </lineage>
</organism>
<dbReference type="SMART" id="SM00382">
    <property type="entry name" value="AAA"/>
    <property type="match status" value="1"/>
</dbReference>
<dbReference type="InterPro" id="IPR046425">
    <property type="entry name" value="ClpX_bact"/>
</dbReference>
<dbReference type="InterPro" id="IPR003959">
    <property type="entry name" value="ATPase_AAA_core"/>
</dbReference>
<feature type="domain" description="ClpX-type ZB" evidence="8">
    <location>
        <begin position="1"/>
        <end position="54"/>
    </location>
</feature>
<evidence type="ECO:0000256" key="3">
    <source>
        <dbReference type="ARBA" id="ARBA00022833"/>
    </source>
</evidence>
<dbReference type="Pfam" id="PF10431">
    <property type="entry name" value="ClpB_D2-small"/>
    <property type="match status" value="1"/>
</dbReference>
<gene>
    <name evidence="6" type="primary">clpX</name>
    <name evidence="9" type="ORF">JOD17_000778</name>
</gene>
<dbReference type="InterPro" id="IPR003593">
    <property type="entry name" value="AAA+_ATPase"/>
</dbReference>
<comment type="subunit">
    <text evidence="6">Component of the ClpX-ClpP complex. Forms a hexameric ring that, in the presence of ATP, binds to fourteen ClpP subunits assembled into a disk-like structure with a central cavity, resembling the structure of eukaryotic proteasomes.</text>
</comment>